<evidence type="ECO:0000313" key="5">
    <source>
        <dbReference type="EMBL" id="GID55010.1"/>
    </source>
</evidence>
<dbReference type="Pfam" id="PF01066">
    <property type="entry name" value="CDP-OH_P_transf"/>
    <property type="match status" value="1"/>
</dbReference>
<dbReference type="InterPro" id="IPR043130">
    <property type="entry name" value="CDP-OH_PTrfase_TM_dom"/>
</dbReference>
<keyword evidence="1 2" id="KW-0808">Transferase</keyword>
<keyword evidence="6" id="KW-1185">Reference proteome</keyword>
<dbReference type="Proteomes" id="UP000612282">
    <property type="component" value="Unassembled WGS sequence"/>
</dbReference>
<keyword evidence="4" id="KW-0812">Transmembrane</keyword>
<name>A0ABQ3X924_9ACTN</name>
<feature type="compositionally biased region" description="Low complexity" evidence="3">
    <location>
        <begin position="183"/>
        <end position="193"/>
    </location>
</feature>
<gene>
    <name evidence="5" type="ORF">Aco03nite_034140</name>
</gene>
<dbReference type="InterPro" id="IPR000462">
    <property type="entry name" value="CDP-OH_P_trans"/>
</dbReference>
<keyword evidence="4" id="KW-1133">Transmembrane helix</keyword>
<evidence type="ECO:0000313" key="6">
    <source>
        <dbReference type="Proteomes" id="UP000612282"/>
    </source>
</evidence>
<accession>A0ABQ3X924</accession>
<comment type="caution">
    <text evidence="5">The sequence shown here is derived from an EMBL/GenBank/DDBJ whole genome shotgun (WGS) entry which is preliminary data.</text>
</comment>
<comment type="similarity">
    <text evidence="2">Belongs to the CDP-alcohol phosphatidyltransferase class-I family.</text>
</comment>
<proteinExistence type="inferred from homology"/>
<feature type="transmembrane region" description="Helical" evidence="4">
    <location>
        <begin position="248"/>
        <end position="269"/>
    </location>
</feature>
<dbReference type="Gene3D" id="1.20.120.1760">
    <property type="match status" value="1"/>
</dbReference>
<feature type="compositionally biased region" description="Low complexity" evidence="3">
    <location>
        <begin position="296"/>
        <end position="315"/>
    </location>
</feature>
<reference evidence="5 6" key="1">
    <citation type="submission" date="2021-01" db="EMBL/GenBank/DDBJ databases">
        <title>Whole genome shotgun sequence of Actinoplanes couchii NBRC 106145.</title>
        <authorList>
            <person name="Komaki H."/>
            <person name="Tamura T."/>
        </authorList>
    </citation>
    <scope>NUCLEOTIDE SEQUENCE [LARGE SCALE GENOMIC DNA]</scope>
    <source>
        <strain evidence="5 6">NBRC 106145</strain>
    </source>
</reference>
<feature type="transmembrane region" description="Helical" evidence="4">
    <location>
        <begin position="44"/>
        <end position="65"/>
    </location>
</feature>
<dbReference type="EMBL" id="BOMG01000044">
    <property type="protein sequence ID" value="GID55010.1"/>
    <property type="molecule type" value="Genomic_DNA"/>
</dbReference>
<feature type="region of interest" description="Disordered" evidence="3">
    <location>
        <begin position="289"/>
        <end position="315"/>
    </location>
</feature>
<organism evidence="5 6">
    <name type="scientific">Actinoplanes couchii</name>
    <dbReference type="NCBI Taxonomy" id="403638"/>
    <lineage>
        <taxon>Bacteria</taxon>
        <taxon>Bacillati</taxon>
        <taxon>Actinomycetota</taxon>
        <taxon>Actinomycetes</taxon>
        <taxon>Micromonosporales</taxon>
        <taxon>Micromonosporaceae</taxon>
        <taxon>Actinoplanes</taxon>
    </lineage>
</organism>
<feature type="transmembrane region" description="Helical" evidence="4">
    <location>
        <begin position="135"/>
        <end position="152"/>
    </location>
</feature>
<keyword evidence="4" id="KW-0472">Membrane</keyword>
<dbReference type="PROSITE" id="PS00379">
    <property type="entry name" value="CDP_ALCOHOL_P_TRANSF"/>
    <property type="match status" value="1"/>
</dbReference>
<evidence type="ECO:0008006" key="7">
    <source>
        <dbReference type="Google" id="ProtNLM"/>
    </source>
</evidence>
<evidence type="ECO:0000256" key="3">
    <source>
        <dbReference type="SAM" id="MobiDB-lite"/>
    </source>
</evidence>
<protein>
    <recommendedName>
        <fullName evidence="7">CDP-alcohol phosphatidyltransferase</fullName>
    </recommendedName>
</protein>
<evidence type="ECO:0000256" key="2">
    <source>
        <dbReference type="RuleBase" id="RU003750"/>
    </source>
</evidence>
<dbReference type="InterPro" id="IPR048254">
    <property type="entry name" value="CDP_ALCOHOL_P_TRANSF_CS"/>
</dbReference>
<evidence type="ECO:0000256" key="4">
    <source>
        <dbReference type="SAM" id="Phobius"/>
    </source>
</evidence>
<feature type="region of interest" description="Disordered" evidence="3">
    <location>
        <begin position="183"/>
        <end position="207"/>
    </location>
</feature>
<evidence type="ECO:0000256" key="1">
    <source>
        <dbReference type="ARBA" id="ARBA00022679"/>
    </source>
</evidence>
<sequence>MPRVKVTLQEIRERTYKPVDAWWTVLLVDPLASRLVRLVAPYRWITPNILTLIASIFGFGAAACFAVGEPWYLVAGGALFHISFVVDCMDGKIARLNGTGTMFGQWLDFVLDRVRVFFIALALFGGQFVRTDDVAWLWLMAIAIFLDLFRYLNSAQMAKVRRSMKDQINAYKEPLRAAQAEAAAEMSEPSTEMPEPEPETEQTTTPVKKRSLKNRVGGTLRRNRIRTHLFSGIEYEMFVFIVGPVTGLVFQVTIFAGVALLAFETFLIWKLLRACQKFPANLEAAKTAYEEHEAELAAQQPQPQPQPTQHTPATV</sequence>